<dbReference type="PANTHER" id="PTHR12790">
    <property type="entry name" value="TRANSCRIPTION INITIATION FACTOR IA RRN3"/>
    <property type="match status" value="1"/>
</dbReference>
<comment type="caution">
    <text evidence="1">The sequence shown here is derived from an EMBL/GenBank/DDBJ whole genome shotgun (WGS) entry which is preliminary data.</text>
</comment>
<gene>
    <name evidence="1" type="ORF">FL82_16516</name>
</gene>
<dbReference type="KEGG" id="crq:GCK72_008834"/>
<evidence type="ECO:0000313" key="1">
    <source>
        <dbReference type="EMBL" id="OZF81951.1"/>
    </source>
</evidence>
<dbReference type="STRING" id="31234.E3M8F3"/>
<feature type="non-terminal residue" evidence="1">
    <location>
        <position position="1"/>
    </location>
</feature>
<dbReference type="OMA" id="FKHFYAA"/>
<dbReference type="CTD" id="9806383"/>
<name>A0A260Z8D9_CAERE</name>
<organism evidence="1 2">
    <name type="scientific">Caenorhabditis remanei</name>
    <name type="common">Caenorhabditis vulgaris</name>
    <dbReference type="NCBI Taxonomy" id="31234"/>
    <lineage>
        <taxon>Eukaryota</taxon>
        <taxon>Metazoa</taxon>
        <taxon>Ecdysozoa</taxon>
        <taxon>Nematoda</taxon>
        <taxon>Chromadorea</taxon>
        <taxon>Rhabditida</taxon>
        <taxon>Rhabditina</taxon>
        <taxon>Rhabditomorpha</taxon>
        <taxon>Rhabditoidea</taxon>
        <taxon>Rhabditidae</taxon>
        <taxon>Peloderinae</taxon>
        <taxon>Caenorhabditis</taxon>
    </lineage>
</organism>
<dbReference type="GO" id="GO:0001181">
    <property type="term" value="F:RNA polymerase I general transcription initiation factor activity"/>
    <property type="evidence" value="ECO:0007669"/>
    <property type="project" value="InterPro"/>
</dbReference>
<keyword evidence="2" id="KW-1185">Reference proteome</keyword>
<dbReference type="InterPro" id="IPR007991">
    <property type="entry name" value="RNA_pol_I_trans_ini_fac_RRN3"/>
</dbReference>
<protein>
    <submittedName>
        <fullName evidence="1">Uncharacterized protein</fullName>
    </submittedName>
</protein>
<dbReference type="GO" id="GO:0001042">
    <property type="term" value="F:RNA polymerase I core binding"/>
    <property type="evidence" value="ECO:0007669"/>
    <property type="project" value="TreeGrafter"/>
</dbReference>
<reference evidence="1" key="1">
    <citation type="submission" date="2017-08" db="EMBL/GenBank/DDBJ databases">
        <authorList>
            <person name="de Groot N.N."/>
        </authorList>
    </citation>
    <scope>NUCLEOTIDE SEQUENCE [LARGE SCALE GENOMIC DNA]</scope>
    <source>
        <strain evidence="1">PX439</strain>
    </source>
</reference>
<accession>A0A260Z8D9</accession>
<dbReference type="GO" id="GO:0006361">
    <property type="term" value="P:transcription initiation at RNA polymerase I promoter"/>
    <property type="evidence" value="ECO:0007669"/>
    <property type="project" value="InterPro"/>
</dbReference>
<dbReference type="HOGENOM" id="CLU_419928_0_0_1"/>
<dbReference type="Proteomes" id="UP000216624">
    <property type="component" value="Unassembled WGS sequence"/>
</dbReference>
<dbReference type="PANTHER" id="PTHR12790:SF0">
    <property type="entry name" value="RNA POLYMERASE I-SPECIFIC TRANSCRIPTION INITIATION FACTOR RRN3-RELATED"/>
    <property type="match status" value="1"/>
</dbReference>
<evidence type="ECO:0000313" key="2">
    <source>
        <dbReference type="Proteomes" id="UP000216624"/>
    </source>
</evidence>
<dbReference type="GO" id="GO:0005634">
    <property type="term" value="C:nucleus"/>
    <property type="evidence" value="ECO:0007669"/>
    <property type="project" value="TreeGrafter"/>
</dbReference>
<dbReference type="EMBL" id="NMWX01000217">
    <property type="protein sequence ID" value="OZF81951.1"/>
    <property type="molecule type" value="Genomic_DNA"/>
</dbReference>
<dbReference type="Pfam" id="PF05327">
    <property type="entry name" value="RRN3"/>
    <property type="match status" value="1"/>
</dbReference>
<dbReference type="eggNOG" id="KOG2434">
    <property type="taxonomic scope" value="Eukaryota"/>
</dbReference>
<proteinExistence type="predicted"/>
<dbReference type="OrthoDB" id="26970at2759"/>
<sequence length="653" mass="74783">MKRSTASAPSLSPKHESDVKKVKLEDVKPPTTSNPPNAPTGREIIENYLKGDVTSAVLYRKICNALETFDQWESEAPKLQLLEQFLGIADAMEARTDVLVKRLLNLRWDKIPSSVIEKFRTFLCELAIRHLCFTEDVYNSVIERLVPQISVNDETRIVTFVLTEEKQNEHFEMAHYIISSVLRCFPLSAKTLLKCAKKAMPHVTRPAVTVSGYMRNLILMQKYIPSSISKDLWETMFDRLARDDAHNWRCEQNEEENKSPRLFALNDDILIEEIVESTNNSEDVTPQLLEQRKGEQMLQYLDAVCTDVIAFIRDSEGIDRQESEEKGEKIDEKWLTSFKFSGDKVLAADKLFDTFLEVLESTMLNATHVQYISFVWLYFGSLKAEYEQKVLEHLWQVTIRMPRAPADARKSQGAASYLAAFLARAKYVKKNTAFTWLEEIYTWLRHYVDQFGSGSSQILPGLQRHGTFYAVSQAFFLVFAFRYKEFVKDQEMLETIRRWGVGRVVHSPLEPLRFVSKPVARCFSAITRSLQLVYCNHVIPIEEVQRPFDDMFPFDGFHLKVSSQFMTPLMRKFSPLAEDLSTLTKALCWNAVAGATAEKSEKSAETVSSSEGLDFLDEDDIVMSTGFRERTFSCGQSSLINYSATPGLKTFNV</sequence>